<dbReference type="InterPro" id="IPR009056">
    <property type="entry name" value="Cyt_c-like_dom"/>
</dbReference>
<feature type="transmembrane region" description="Helical" evidence="17">
    <location>
        <begin position="12"/>
        <end position="33"/>
    </location>
</feature>
<gene>
    <name evidence="19" type="ORF">FY207_02480</name>
</gene>
<organism evidence="19">
    <name type="scientific">Anaplasma marginale</name>
    <dbReference type="NCBI Taxonomy" id="770"/>
    <lineage>
        <taxon>Bacteria</taxon>
        <taxon>Pseudomonadati</taxon>
        <taxon>Pseudomonadota</taxon>
        <taxon>Alphaproteobacteria</taxon>
        <taxon>Rickettsiales</taxon>
        <taxon>Anaplasmataceae</taxon>
        <taxon>Anaplasma</taxon>
    </lineage>
</organism>
<dbReference type="InterPro" id="IPR036909">
    <property type="entry name" value="Cyt_c-like_dom_sf"/>
</dbReference>
<keyword evidence="12 17" id="KW-1133">Transmembrane helix</keyword>
<keyword evidence="13 15" id="KW-0408">Iron</keyword>
<dbReference type="InterPro" id="IPR002327">
    <property type="entry name" value="Cyt_c_1A/1B"/>
</dbReference>
<sequence>MGVGSFGFNRVATAILLASFVILLVSNVVDLLYNPDEDPPRGYSVDVGNKQPAATDAGAGDAQQEVDLASLMSNASPDRGKSVSKKCVACHTFNKGGPNRVGPNLWGIIGAKKCNTPGFTYSKALSSMQGDWSEEELFKFLKSPQSYASGTRMSFVGLSKPQDIADLLAYMKQLKQQEGE</sequence>
<evidence type="ECO:0000256" key="11">
    <source>
        <dbReference type="ARBA" id="ARBA00022982"/>
    </source>
</evidence>
<keyword evidence="10" id="KW-0735">Signal-anchor</keyword>
<reference evidence="19" key="1">
    <citation type="submission" date="2019-08" db="EMBL/GenBank/DDBJ databases">
        <authorList>
            <person name="Amaro Estrada I."/>
            <person name="Quiroz Castaneda R.E."/>
            <person name="Martinez Ocampo F."/>
            <person name="Rodriguez Camarillo S.D."/>
        </authorList>
    </citation>
    <scope>NUCLEOTIDE SEQUENCE</scope>
    <source>
        <strain evidence="19">MEX-30-184-02</strain>
    </source>
</reference>
<keyword evidence="6" id="KW-1003">Cell membrane</keyword>
<dbReference type="PROSITE" id="PS51007">
    <property type="entry name" value="CYTC"/>
    <property type="match status" value="1"/>
</dbReference>
<feature type="region of interest" description="Disordered" evidence="16">
    <location>
        <begin position="40"/>
        <end position="60"/>
    </location>
</feature>
<dbReference type="FunFam" id="1.10.760.10:FF:000026">
    <property type="entry name" value="Cytochrome C, membrane-bound"/>
    <property type="match status" value="1"/>
</dbReference>
<evidence type="ECO:0000256" key="5">
    <source>
        <dbReference type="ARBA" id="ARBA00022448"/>
    </source>
</evidence>
<evidence type="ECO:0000256" key="13">
    <source>
        <dbReference type="ARBA" id="ARBA00023004"/>
    </source>
</evidence>
<comment type="similarity">
    <text evidence="3">Belongs to the cytochrome c family.</text>
</comment>
<dbReference type="AlphaFoldDB" id="A0A643CKX1"/>
<evidence type="ECO:0000259" key="18">
    <source>
        <dbReference type="PROSITE" id="PS51007"/>
    </source>
</evidence>
<evidence type="ECO:0000256" key="6">
    <source>
        <dbReference type="ARBA" id="ARBA00022475"/>
    </source>
</evidence>
<evidence type="ECO:0000256" key="10">
    <source>
        <dbReference type="ARBA" id="ARBA00022968"/>
    </source>
</evidence>
<dbReference type="GO" id="GO:0046872">
    <property type="term" value="F:metal ion binding"/>
    <property type="evidence" value="ECO:0007669"/>
    <property type="project" value="UniProtKB-KW"/>
</dbReference>
<evidence type="ECO:0000313" key="19">
    <source>
        <dbReference type="EMBL" id="KAB0451998.1"/>
    </source>
</evidence>
<evidence type="ECO:0000256" key="15">
    <source>
        <dbReference type="PROSITE-ProRule" id="PRU00433"/>
    </source>
</evidence>
<comment type="caution">
    <text evidence="19">The sequence shown here is derived from an EMBL/GenBank/DDBJ whole genome shotgun (WGS) entry which is preliminary data.</text>
</comment>
<evidence type="ECO:0000256" key="8">
    <source>
        <dbReference type="ARBA" id="ARBA00022692"/>
    </source>
</evidence>
<evidence type="ECO:0000256" key="4">
    <source>
        <dbReference type="ARBA" id="ARBA00015074"/>
    </source>
</evidence>
<keyword evidence="14 17" id="KW-0472">Membrane</keyword>
<keyword evidence="8 17" id="KW-0812">Transmembrane</keyword>
<comment type="function">
    <text evidence="1">May be involved in electron transfer from bc1 complex to aa3.</text>
</comment>
<dbReference type="GO" id="GO:0020037">
    <property type="term" value="F:heme binding"/>
    <property type="evidence" value="ECO:0007669"/>
    <property type="project" value="InterPro"/>
</dbReference>
<feature type="domain" description="Cytochrome c" evidence="18">
    <location>
        <begin position="75"/>
        <end position="175"/>
    </location>
</feature>
<dbReference type="SUPFAM" id="SSF46626">
    <property type="entry name" value="Cytochrome c"/>
    <property type="match status" value="1"/>
</dbReference>
<accession>A0A643CKX1</accession>
<evidence type="ECO:0000256" key="16">
    <source>
        <dbReference type="SAM" id="MobiDB-lite"/>
    </source>
</evidence>
<dbReference type="GO" id="GO:0009055">
    <property type="term" value="F:electron transfer activity"/>
    <property type="evidence" value="ECO:0007669"/>
    <property type="project" value="InterPro"/>
</dbReference>
<evidence type="ECO:0000256" key="1">
    <source>
        <dbReference type="ARBA" id="ARBA00002071"/>
    </source>
</evidence>
<evidence type="ECO:0000256" key="3">
    <source>
        <dbReference type="ARBA" id="ARBA00006488"/>
    </source>
</evidence>
<evidence type="ECO:0000256" key="17">
    <source>
        <dbReference type="SAM" id="Phobius"/>
    </source>
</evidence>
<evidence type="ECO:0000256" key="7">
    <source>
        <dbReference type="ARBA" id="ARBA00022617"/>
    </source>
</evidence>
<dbReference type="Gene3D" id="1.10.760.10">
    <property type="entry name" value="Cytochrome c-like domain"/>
    <property type="match status" value="1"/>
</dbReference>
<name>A0A643CKX1_ANAMA</name>
<dbReference type="EMBL" id="VTCY01000006">
    <property type="protein sequence ID" value="KAB0451998.1"/>
    <property type="molecule type" value="Genomic_DNA"/>
</dbReference>
<dbReference type="Pfam" id="PF00034">
    <property type="entry name" value="Cytochrom_C"/>
    <property type="match status" value="1"/>
</dbReference>
<evidence type="ECO:0000256" key="2">
    <source>
        <dbReference type="ARBA" id="ARBA00004401"/>
    </source>
</evidence>
<dbReference type="PANTHER" id="PTHR11961">
    <property type="entry name" value="CYTOCHROME C"/>
    <property type="match status" value="1"/>
</dbReference>
<evidence type="ECO:0000256" key="14">
    <source>
        <dbReference type="ARBA" id="ARBA00023136"/>
    </source>
</evidence>
<protein>
    <recommendedName>
        <fullName evidence="4">Cytochrome c homolog</fullName>
    </recommendedName>
</protein>
<dbReference type="GO" id="GO:0005886">
    <property type="term" value="C:plasma membrane"/>
    <property type="evidence" value="ECO:0007669"/>
    <property type="project" value="UniProtKB-SubCell"/>
</dbReference>
<keyword evidence="7 15" id="KW-0349">Heme</keyword>
<keyword evidence="9 15" id="KW-0479">Metal-binding</keyword>
<proteinExistence type="inferred from homology"/>
<keyword evidence="5" id="KW-0813">Transport</keyword>
<dbReference type="RefSeq" id="WP_150150420.1">
    <property type="nucleotide sequence ID" value="NZ_VTCY01000006.1"/>
</dbReference>
<dbReference type="PRINTS" id="PR00604">
    <property type="entry name" value="CYTCHRMECIAB"/>
</dbReference>
<evidence type="ECO:0000256" key="12">
    <source>
        <dbReference type="ARBA" id="ARBA00022989"/>
    </source>
</evidence>
<evidence type="ECO:0000256" key="9">
    <source>
        <dbReference type="ARBA" id="ARBA00022723"/>
    </source>
</evidence>
<comment type="subcellular location">
    <subcellularLocation>
        <location evidence="2">Cell membrane</location>
        <topology evidence="2">Single-pass type II membrane protein</topology>
    </subcellularLocation>
</comment>
<keyword evidence="11" id="KW-0249">Electron transport</keyword>